<keyword evidence="3" id="KW-1185">Reference proteome</keyword>
<dbReference type="Pfam" id="PF17161">
    <property type="entry name" value="DUF5123"/>
    <property type="match status" value="1"/>
</dbReference>
<dbReference type="Pfam" id="PF16318">
    <property type="entry name" value="DUF4957"/>
    <property type="match status" value="1"/>
</dbReference>
<protein>
    <recommendedName>
        <fullName evidence="1">Fibronectin type-III domain-containing protein</fullName>
    </recommendedName>
</protein>
<dbReference type="EMBL" id="JAVDWQ010000002">
    <property type="protein sequence ID" value="MDR7208748.1"/>
    <property type="molecule type" value="Genomic_DNA"/>
</dbReference>
<dbReference type="RefSeq" id="WP_310278057.1">
    <property type="nucleotide sequence ID" value="NZ_JAVDWQ010000002.1"/>
</dbReference>
<dbReference type="InterPro" id="IPR036116">
    <property type="entry name" value="FN3_sf"/>
</dbReference>
<dbReference type="Gene3D" id="2.60.40.10">
    <property type="entry name" value="Immunoglobulins"/>
    <property type="match status" value="1"/>
</dbReference>
<evidence type="ECO:0000313" key="2">
    <source>
        <dbReference type="EMBL" id="MDR7208748.1"/>
    </source>
</evidence>
<accession>A0ABU1Y3E4</accession>
<dbReference type="CDD" id="cd00063">
    <property type="entry name" value="FN3"/>
    <property type="match status" value="1"/>
</dbReference>
<evidence type="ECO:0000259" key="1">
    <source>
        <dbReference type="PROSITE" id="PS50853"/>
    </source>
</evidence>
<gene>
    <name evidence="2" type="ORF">J2W48_000678</name>
</gene>
<comment type="caution">
    <text evidence="2">The sequence shown here is derived from an EMBL/GenBank/DDBJ whole genome shotgun (WGS) entry which is preliminary data.</text>
</comment>
<dbReference type="SUPFAM" id="SSF49265">
    <property type="entry name" value="Fibronectin type III"/>
    <property type="match status" value="1"/>
</dbReference>
<dbReference type="PROSITE" id="PS51257">
    <property type="entry name" value="PROKAR_LIPOPROTEIN"/>
    <property type="match status" value="1"/>
</dbReference>
<dbReference type="InterPro" id="IPR032530">
    <property type="entry name" value="DUF4957"/>
</dbReference>
<evidence type="ECO:0000313" key="3">
    <source>
        <dbReference type="Proteomes" id="UP001269081"/>
    </source>
</evidence>
<organism evidence="2 3">
    <name type="scientific">Flavobacterium piscis</name>
    <dbReference type="NCBI Taxonomy" id="1114874"/>
    <lineage>
        <taxon>Bacteria</taxon>
        <taxon>Pseudomonadati</taxon>
        <taxon>Bacteroidota</taxon>
        <taxon>Flavobacteriia</taxon>
        <taxon>Flavobacteriales</taxon>
        <taxon>Flavobacteriaceae</taxon>
        <taxon>Flavobacterium</taxon>
    </lineage>
</organism>
<name>A0ABU1Y3E4_9FLAO</name>
<dbReference type="Proteomes" id="UP001269081">
    <property type="component" value="Unassembled WGS sequence"/>
</dbReference>
<dbReference type="SUPFAM" id="SSF51126">
    <property type="entry name" value="Pectin lyase-like"/>
    <property type="match status" value="1"/>
</dbReference>
<feature type="domain" description="Fibronectin type-III" evidence="1">
    <location>
        <begin position="41"/>
        <end position="132"/>
    </location>
</feature>
<dbReference type="InterPro" id="IPR033427">
    <property type="entry name" value="DUF5123"/>
</dbReference>
<dbReference type="InterPro" id="IPR011050">
    <property type="entry name" value="Pectin_lyase_fold/virulence"/>
</dbReference>
<reference evidence="2 3" key="1">
    <citation type="submission" date="2023-07" db="EMBL/GenBank/DDBJ databases">
        <title>Sorghum-associated microbial communities from plants grown in Nebraska, USA.</title>
        <authorList>
            <person name="Schachtman D."/>
        </authorList>
    </citation>
    <scope>NUCLEOTIDE SEQUENCE [LARGE SCALE GENOMIC DNA]</scope>
    <source>
        <strain evidence="2 3">4129</strain>
    </source>
</reference>
<dbReference type="InterPro" id="IPR003961">
    <property type="entry name" value="FN3_dom"/>
</dbReference>
<dbReference type="InterPro" id="IPR013783">
    <property type="entry name" value="Ig-like_fold"/>
</dbReference>
<sequence>MKVKYIIKGLVASFLVVVLGTSCDSYNEALLDGIGNSRVFSPVNVKATVRNQTSVELNWTVNEQADHYVVEFSADDPNFSTIFKTVEVTGAELPVQVVLEGETLYSIRVKAVSASGLESSKWTVVTANTLSEQLFLAVQDGDIASKEATLRWVANSSVTQIVLIPGDITHIITAEEKISGIATVKGLSPETNYQANLFNNTKKRGALAFTTGIDIGDGILVKNTEDLLEVIENADSGAQLFLESGDYKSFGADGVTPSTDMILKKSITISAIPGKAKPVLHYKITANAGTNNISLLNLDLDGSGITNASVITIGTSGSNYGDFLISGCIVHDYTRSLLSASTATGSKVKSLTVDNSIVKNVNTNIGADFIDFRNSYVADIVLKNSTFDTCSTGRDFVRTDAAAGLTGTGLTTNVLIDSCTLYKVSDTAAPKRILYVRFGSNTSIVRNTLITSTTAIYTNQSLTITPTFTNNYYFGAPSFQDATIASNKVDASGTTLDPQFVNAASGDFTIKNQTMIDDKIGDPRWIN</sequence>
<dbReference type="PROSITE" id="PS50853">
    <property type="entry name" value="FN3"/>
    <property type="match status" value="1"/>
</dbReference>
<proteinExistence type="predicted"/>